<reference evidence="1 2" key="1">
    <citation type="journal article" date="2021" name="Sci. Rep.">
        <title>Chromosome anchoring in Senegalese sole (Solea senegalensis) reveals sex-associated markers and genome rearrangements in flatfish.</title>
        <authorList>
            <person name="Guerrero-Cozar I."/>
            <person name="Gomez-Garrido J."/>
            <person name="Berbel C."/>
            <person name="Martinez-Blanch J.F."/>
            <person name="Alioto T."/>
            <person name="Claros M.G."/>
            <person name="Gagnaire P.A."/>
            <person name="Manchado M."/>
        </authorList>
    </citation>
    <scope>NUCLEOTIDE SEQUENCE [LARGE SCALE GENOMIC DNA]</scope>
    <source>
        <strain evidence="1">Sse05_10M</strain>
    </source>
</reference>
<sequence>MLTGWNPVLSQTDNGLMVLAFVQCPESDGRRDRLDQHGGKRETASIHRCHTLRDKRRLYWCTSRVLVGTVVID</sequence>
<protein>
    <submittedName>
        <fullName evidence="1">Uncharacterized protein</fullName>
    </submittedName>
</protein>
<evidence type="ECO:0000313" key="2">
    <source>
        <dbReference type="Proteomes" id="UP000693946"/>
    </source>
</evidence>
<name>A0AAV6PZK6_SOLSE</name>
<evidence type="ECO:0000313" key="1">
    <source>
        <dbReference type="EMBL" id="KAG7479475.1"/>
    </source>
</evidence>
<gene>
    <name evidence="1" type="ORF">JOB18_026160</name>
</gene>
<comment type="caution">
    <text evidence="1">The sequence shown here is derived from an EMBL/GenBank/DDBJ whole genome shotgun (WGS) entry which is preliminary data.</text>
</comment>
<accession>A0AAV6PZK6</accession>
<dbReference type="AlphaFoldDB" id="A0AAV6PZK6"/>
<proteinExistence type="predicted"/>
<keyword evidence="2" id="KW-1185">Reference proteome</keyword>
<dbReference type="EMBL" id="JAGKHQ010000020">
    <property type="protein sequence ID" value="KAG7479475.1"/>
    <property type="molecule type" value="Genomic_DNA"/>
</dbReference>
<organism evidence="1 2">
    <name type="scientific">Solea senegalensis</name>
    <name type="common">Senegalese sole</name>
    <dbReference type="NCBI Taxonomy" id="28829"/>
    <lineage>
        <taxon>Eukaryota</taxon>
        <taxon>Metazoa</taxon>
        <taxon>Chordata</taxon>
        <taxon>Craniata</taxon>
        <taxon>Vertebrata</taxon>
        <taxon>Euteleostomi</taxon>
        <taxon>Actinopterygii</taxon>
        <taxon>Neopterygii</taxon>
        <taxon>Teleostei</taxon>
        <taxon>Neoteleostei</taxon>
        <taxon>Acanthomorphata</taxon>
        <taxon>Carangaria</taxon>
        <taxon>Pleuronectiformes</taxon>
        <taxon>Pleuronectoidei</taxon>
        <taxon>Soleidae</taxon>
        <taxon>Solea</taxon>
    </lineage>
</organism>
<dbReference type="Proteomes" id="UP000693946">
    <property type="component" value="Linkage Group LG8"/>
</dbReference>